<dbReference type="Proteomes" id="UP000292235">
    <property type="component" value="Chromosome"/>
</dbReference>
<accession>A0A4P6PYF0</accession>
<dbReference type="OrthoDB" id="9778153at2"/>
<name>A0A4P6PYF0_9ACTN</name>
<dbReference type="EMBL" id="CP036455">
    <property type="protein sequence ID" value="QBI53185.1"/>
    <property type="molecule type" value="Genomic_DNA"/>
</dbReference>
<dbReference type="RefSeq" id="WP_131097592.1">
    <property type="nucleotide sequence ID" value="NZ_CP036455.1"/>
</dbReference>
<gene>
    <name evidence="2" type="ORF">EKD16_06945</name>
</gene>
<sequence length="361" mass="38555">MELYGGRPEDTVPRRSCGASAAGPPLRGRGAGERPDGVWPSGTGACGAYRAYDAADGGYGALALTEEETAAQILLRGLVDDAGLCPPGARHVRSAGSASPDARPLRMVQAVERHRSDRIVGHPMLAHRLLCPASRWPDLLRRLDGSWPVDVALLLDTDAGRAGELPERDPRVRVAHYETRARPDDLRLVAELFRSGDIGVAGRVVYFEPAREPGWLDAVDILSGARPLGAKLRCGGPRFELVPGVREIGAFITACVERDVPFVVTAGLHQAAGDTDPLTRAPRYGYLNLLLATAAVVEGDHDDVADLLSCTDAEQLARLAQRLHPVTALRTRELLVGYASRSTGDPLREAAALGLLGAWEV</sequence>
<organism evidence="2 3">
    <name type="scientific">Streptomonospora litoralis</name>
    <dbReference type="NCBI Taxonomy" id="2498135"/>
    <lineage>
        <taxon>Bacteria</taxon>
        <taxon>Bacillati</taxon>
        <taxon>Actinomycetota</taxon>
        <taxon>Actinomycetes</taxon>
        <taxon>Streptosporangiales</taxon>
        <taxon>Nocardiopsidaceae</taxon>
        <taxon>Streptomonospora</taxon>
    </lineage>
</organism>
<proteinExistence type="predicted"/>
<evidence type="ECO:0000313" key="2">
    <source>
        <dbReference type="EMBL" id="QBI53185.1"/>
    </source>
</evidence>
<reference evidence="2 3" key="1">
    <citation type="submission" date="2019-02" db="EMBL/GenBank/DDBJ databases">
        <authorList>
            <person name="Khodamoradi S."/>
            <person name="Hahnke R.L."/>
            <person name="Kaempfer P."/>
            <person name="Schumann P."/>
            <person name="Rohde M."/>
            <person name="Steinert M."/>
            <person name="Luzhetskyy A."/>
            <person name="Wink J."/>
            <person name="Ruckert C."/>
        </authorList>
    </citation>
    <scope>NUCLEOTIDE SEQUENCE [LARGE SCALE GENOMIC DNA]</scope>
    <source>
        <strain evidence="2 3">M2</strain>
    </source>
</reference>
<evidence type="ECO:0000313" key="3">
    <source>
        <dbReference type="Proteomes" id="UP000292235"/>
    </source>
</evidence>
<protein>
    <submittedName>
        <fullName evidence="2">Uncharacterized protein</fullName>
    </submittedName>
</protein>
<dbReference type="AlphaFoldDB" id="A0A4P6PYF0"/>
<feature type="region of interest" description="Disordered" evidence="1">
    <location>
        <begin position="1"/>
        <end position="40"/>
    </location>
</feature>
<evidence type="ECO:0000256" key="1">
    <source>
        <dbReference type="SAM" id="MobiDB-lite"/>
    </source>
</evidence>
<feature type="compositionally biased region" description="Low complexity" evidence="1">
    <location>
        <begin position="18"/>
        <end position="28"/>
    </location>
</feature>
<dbReference type="KEGG" id="strr:EKD16_06945"/>
<keyword evidence="3" id="KW-1185">Reference proteome</keyword>